<dbReference type="InterPro" id="IPR001810">
    <property type="entry name" value="F-box_dom"/>
</dbReference>
<proteinExistence type="predicted"/>
<sequence length="581" mass="65916">MSLLNVLKRLPDIFKTLCRRNPMYSFLDLPDDIIYEIGYHLQVRSLCNLALTCRHLYASLLLPHLRRAGVDNPFSEIHLHGRKGGDALPALRLLIFHEPLKTLLWRAGDDARTLVREVEQLRRLVARIPTIEYMELDFSNNWPVTEFRYGHEHGYWAWIRVCTNLLHVIAQKCHFVVIINHYQVLSPWLTFIGGHPNNLDDRLMNRIKAEWRGQMGRVHLESPSKVSRSHPRDAHRQAFCPPFPAPPAQTTVGYRTTRLIVNDPGLFQRSLFGEWALNWVNTMPLTHLIIHQGRMRLPLLRQLRLPKLHYFAISRAYGLSATDVVQILQNNPSLSSLECLDTKLDASAAIIMVKRSKHGRTATDIGSSIRRLKGSPAFLNRILDLELAFQHLNTLVIQIRADNPYDHGSLTRLFKAVAMRSSICTLVFDLPNRSLEGGSGFCLKKWLSVAMGPHHGPGTQEAMENLKYIGNVRFQYHGVPSHPFLLDPHLDQAEIPDLSKLFAKWLSLFPALEGVLLSDLHDAAGCPSVAAEIRRQSPEVSVHIHTSMPTLSRNPALASTDASLRAIPHTEHTRSALTVER</sequence>
<dbReference type="AlphaFoldDB" id="A0A5C3KEB7"/>
<dbReference type="InterPro" id="IPR036047">
    <property type="entry name" value="F-box-like_dom_sf"/>
</dbReference>
<protein>
    <recommendedName>
        <fullName evidence="1">F-box domain-containing protein</fullName>
    </recommendedName>
</protein>
<dbReference type="EMBL" id="ML210401">
    <property type="protein sequence ID" value="TFK18436.1"/>
    <property type="molecule type" value="Genomic_DNA"/>
</dbReference>
<accession>A0A5C3KEB7</accession>
<evidence type="ECO:0000313" key="3">
    <source>
        <dbReference type="Proteomes" id="UP000307440"/>
    </source>
</evidence>
<name>A0A5C3KEB7_COPMA</name>
<feature type="domain" description="F-box" evidence="1">
    <location>
        <begin position="23"/>
        <end position="77"/>
    </location>
</feature>
<dbReference type="STRING" id="230819.A0A5C3KEB7"/>
<dbReference type="PROSITE" id="PS50181">
    <property type="entry name" value="FBOX"/>
    <property type="match status" value="1"/>
</dbReference>
<dbReference type="Proteomes" id="UP000307440">
    <property type="component" value="Unassembled WGS sequence"/>
</dbReference>
<gene>
    <name evidence="2" type="ORF">FA15DRAFT_254627</name>
</gene>
<dbReference type="SUPFAM" id="SSF81383">
    <property type="entry name" value="F-box domain"/>
    <property type="match status" value="1"/>
</dbReference>
<evidence type="ECO:0000313" key="2">
    <source>
        <dbReference type="EMBL" id="TFK18436.1"/>
    </source>
</evidence>
<keyword evidence="3" id="KW-1185">Reference proteome</keyword>
<reference evidence="2 3" key="1">
    <citation type="journal article" date="2019" name="Nat. Ecol. Evol.">
        <title>Megaphylogeny resolves global patterns of mushroom evolution.</title>
        <authorList>
            <person name="Varga T."/>
            <person name="Krizsan K."/>
            <person name="Foldi C."/>
            <person name="Dima B."/>
            <person name="Sanchez-Garcia M."/>
            <person name="Sanchez-Ramirez S."/>
            <person name="Szollosi G.J."/>
            <person name="Szarkandi J.G."/>
            <person name="Papp V."/>
            <person name="Albert L."/>
            <person name="Andreopoulos W."/>
            <person name="Angelini C."/>
            <person name="Antonin V."/>
            <person name="Barry K.W."/>
            <person name="Bougher N.L."/>
            <person name="Buchanan P."/>
            <person name="Buyck B."/>
            <person name="Bense V."/>
            <person name="Catcheside P."/>
            <person name="Chovatia M."/>
            <person name="Cooper J."/>
            <person name="Damon W."/>
            <person name="Desjardin D."/>
            <person name="Finy P."/>
            <person name="Geml J."/>
            <person name="Haridas S."/>
            <person name="Hughes K."/>
            <person name="Justo A."/>
            <person name="Karasinski D."/>
            <person name="Kautmanova I."/>
            <person name="Kiss B."/>
            <person name="Kocsube S."/>
            <person name="Kotiranta H."/>
            <person name="LaButti K.M."/>
            <person name="Lechner B.E."/>
            <person name="Liimatainen K."/>
            <person name="Lipzen A."/>
            <person name="Lukacs Z."/>
            <person name="Mihaltcheva S."/>
            <person name="Morgado L.N."/>
            <person name="Niskanen T."/>
            <person name="Noordeloos M.E."/>
            <person name="Ohm R.A."/>
            <person name="Ortiz-Santana B."/>
            <person name="Ovrebo C."/>
            <person name="Racz N."/>
            <person name="Riley R."/>
            <person name="Savchenko A."/>
            <person name="Shiryaev A."/>
            <person name="Soop K."/>
            <person name="Spirin V."/>
            <person name="Szebenyi C."/>
            <person name="Tomsovsky M."/>
            <person name="Tulloss R.E."/>
            <person name="Uehling J."/>
            <person name="Grigoriev I.V."/>
            <person name="Vagvolgyi C."/>
            <person name="Papp T."/>
            <person name="Martin F.M."/>
            <person name="Miettinen O."/>
            <person name="Hibbett D.S."/>
            <person name="Nagy L.G."/>
        </authorList>
    </citation>
    <scope>NUCLEOTIDE SEQUENCE [LARGE SCALE GENOMIC DNA]</scope>
    <source>
        <strain evidence="2 3">CBS 121175</strain>
    </source>
</reference>
<evidence type="ECO:0000259" key="1">
    <source>
        <dbReference type="PROSITE" id="PS50181"/>
    </source>
</evidence>
<organism evidence="2 3">
    <name type="scientific">Coprinopsis marcescibilis</name>
    <name type="common">Agaric fungus</name>
    <name type="synonym">Psathyrella marcescibilis</name>
    <dbReference type="NCBI Taxonomy" id="230819"/>
    <lineage>
        <taxon>Eukaryota</taxon>
        <taxon>Fungi</taxon>
        <taxon>Dikarya</taxon>
        <taxon>Basidiomycota</taxon>
        <taxon>Agaricomycotina</taxon>
        <taxon>Agaricomycetes</taxon>
        <taxon>Agaricomycetidae</taxon>
        <taxon>Agaricales</taxon>
        <taxon>Agaricineae</taxon>
        <taxon>Psathyrellaceae</taxon>
        <taxon>Coprinopsis</taxon>
    </lineage>
</organism>
<dbReference type="OrthoDB" id="2997745at2759"/>